<evidence type="ECO:0000256" key="1">
    <source>
        <dbReference type="SAM" id="MobiDB-lite"/>
    </source>
</evidence>
<comment type="caution">
    <text evidence="2">The sequence shown here is derived from an EMBL/GenBank/DDBJ whole genome shotgun (WGS) entry which is preliminary data.</text>
</comment>
<organism evidence="2 3">
    <name type="scientific">Artemisia annua</name>
    <name type="common">Sweet wormwood</name>
    <dbReference type="NCBI Taxonomy" id="35608"/>
    <lineage>
        <taxon>Eukaryota</taxon>
        <taxon>Viridiplantae</taxon>
        <taxon>Streptophyta</taxon>
        <taxon>Embryophyta</taxon>
        <taxon>Tracheophyta</taxon>
        <taxon>Spermatophyta</taxon>
        <taxon>Magnoliopsida</taxon>
        <taxon>eudicotyledons</taxon>
        <taxon>Gunneridae</taxon>
        <taxon>Pentapetalae</taxon>
        <taxon>asterids</taxon>
        <taxon>campanulids</taxon>
        <taxon>Asterales</taxon>
        <taxon>Asteraceae</taxon>
        <taxon>Asteroideae</taxon>
        <taxon>Anthemideae</taxon>
        <taxon>Artemisiinae</taxon>
        <taxon>Artemisia</taxon>
    </lineage>
</organism>
<feature type="compositionally biased region" description="Basic and acidic residues" evidence="1">
    <location>
        <begin position="648"/>
        <end position="661"/>
    </location>
</feature>
<protein>
    <submittedName>
        <fullName evidence="2">Uncharacterized protein</fullName>
    </submittedName>
</protein>
<evidence type="ECO:0000313" key="2">
    <source>
        <dbReference type="EMBL" id="PWA81438.1"/>
    </source>
</evidence>
<gene>
    <name evidence="2" type="ORF">CTI12_AA188150</name>
</gene>
<proteinExistence type="predicted"/>
<feature type="region of interest" description="Disordered" evidence="1">
    <location>
        <begin position="639"/>
        <end position="661"/>
    </location>
</feature>
<feature type="compositionally biased region" description="Basic and acidic residues" evidence="1">
    <location>
        <begin position="236"/>
        <end position="250"/>
    </location>
</feature>
<feature type="compositionally biased region" description="Low complexity" evidence="1">
    <location>
        <begin position="251"/>
        <end position="262"/>
    </location>
</feature>
<dbReference type="STRING" id="35608.A0A2U1P6Q3"/>
<dbReference type="AlphaFoldDB" id="A0A2U1P6Q3"/>
<feature type="region of interest" description="Disordered" evidence="1">
    <location>
        <begin position="236"/>
        <end position="277"/>
    </location>
</feature>
<accession>A0A2U1P6Q3</accession>
<dbReference type="Proteomes" id="UP000245207">
    <property type="component" value="Unassembled WGS sequence"/>
</dbReference>
<feature type="compositionally biased region" description="Polar residues" evidence="1">
    <location>
        <begin position="263"/>
        <end position="277"/>
    </location>
</feature>
<reference evidence="2 3" key="1">
    <citation type="journal article" date="2018" name="Mol. Plant">
        <title>The genome of Artemisia annua provides insight into the evolution of Asteraceae family and artemisinin biosynthesis.</title>
        <authorList>
            <person name="Shen Q."/>
            <person name="Zhang L."/>
            <person name="Liao Z."/>
            <person name="Wang S."/>
            <person name="Yan T."/>
            <person name="Shi P."/>
            <person name="Liu M."/>
            <person name="Fu X."/>
            <person name="Pan Q."/>
            <person name="Wang Y."/>
            <person name="Lv Z."/>
            <person name="Lu X."/>
            <person name="Zhang F."/>
            <person name="Jiang W."/>
            <person name="Ma Y."/>
            <person name="Chen M."/>
            <person name="Hao X."/>
            <person name="Li L."/>
            <person name="Tang Y."/>
            <person name="Lv G."/>
            <person name="Zhou Y."/>
            <person name="Sun X."/>
            <person name="Brodelius P.E."/>
            <person name="Rose J.K.C."/>
            <person name="Tang K."/>
        </authorList>
    </citation>
    <scope>NUCLEOTIDE SEQUENCE [LARGE SCALE GENOMIC DNA]</scope>
    <source>
        <strain evidence="3">cv. Huhao1</strain>
        <tissue evidence="2">Leaf</tissue>
    </source>
</reference>
<sequence length="661" mass="73000">MANARAKVAGAGAMLRPVSSSTQQMLQKPYNPISGDWLNTGTIHEQKRQQTDAAILDEEGTCRFMVNVIEPQYNLHSDDANGSRFLLAAVSGRVLARSFHAVLNVGIEMIKQALGSGDVTNCEFTWNRMQLSVMLEHVQAHVAPADVDPGAGLNWLPKIRRSSPKVKRTGALLERVFMPCDMFFRYTRHKGGTTDLKTIEIRNAVWSWLGELSKAFAPPKPSPSRHYAQRKLPEGTQMHDKNESLQDDASKSSSTGPGASSSIQKEASGSDPSLRSSSKAESQSFIFLDKHGFDDLTRRALTGRFLLAAVSGRVLARSFHAVLNVGIGMIKQALGSGDVTNSELTWNRMQLSVMLEYVQVLVAPTDVDPGAGLKCCSILCVPGQTFESACSQNITATMNWNWKPLHRASSWLNDLRDQVEQTSVLNVVFRSATALGSRLPSMANARAKVAGAGAMLRPISSSTQALNHKVTVLIYVITGNELCKAMLELICTGPVPNREIPKKKREKSDFPVPVKPLKELAFNSQNITATMNRNWNLRTEVLKLPDFSVLGLYLKECLDLCCVCEDLKDILPSFVCFSLVLLQLTRQGPHLLRKLDIDGYAKRPDQGKLRQTSREFAYDDFISTFGSKETKAKYDASFTENCPKSHSKRSEAQGHEEKLIN</sequence>
<dbReference type="PANTHER" id="PTHR15678">
    <property type="entry name" value="ANTIGEN MLAA-22-RELATED"/>
    <property type="match status" value="1"/>
</dbReference>
<dbReference type="InterPro" id="IPR045167">
    <property type="entry name" value="Hobbit"/>
</dbReference>
<keyword evidence="3" id="KW-1185">Reference proteome</keyword>
<name>A0A2U1P6Q3_ARTAN</name>
<evidence type="ECO:0000313" key="3">
    <source>
        <dbReference type="Proteomes" id="UP000245207"/>
    </source>
</evidence>
<dbReference type="EMBL" id="PKPP01001591">
    <property type="protein sequence ID" value="PWA81438.1"/>
    <property type="molecule type" value="Genomic_DNA"/>
</dbReference>
<dbReference type="OrthoDB" id="1713074at2759"/>
<dbReference type="PANTHER" id="PTHR15678:SF6">
    <property type="entry name" value="BRIDGE-LIKE LIPID TRANSFER PROTEIN FAMILY MEMBER 2"/>
    <property type="match status" value="1"/>
</dbReference>
<dbReference type="Pfam" id="PF10344">
    <property type="entry name" value="Hobbit"/>
    <property type="match status" value="2"/>
</dbReference>